<keyword evidence="4" id="KW-1185">Reference proteome</keyword>
<proteinExistence type="inferred from homology"/>
<name>A0A9Q1LXE2_9SOLA</name>
<dbReference type="SUPFAM" id="SSF141562">
    <property type="entry name" value="At5g01610-like"/>
    <property type="match status" value="1"/>
</dbReference>
<dbReference type="Gene3D" id="3.60.20.10">
    <property type="entry name" value="Glutamine Phosphoribosylpyrophosphate, subunit 1, domain 1"/>
    <property type="match status" value="1"/>
</dbReference>
<dbReference type="InterPro" id="IPR001353">
    <property type="entry name" value="Proteasome_sua/b"/>
</dbReference>
<comment type="similarity">
    <text evidence="2">Belongs to the peptidase T1A family.</text>
</comment>
<dbReference type="AlphaFoldDB" id="A0A9Q1LXE2"/>
<dbReference type="InterPro" id="IPR023332">
    <property type="entry name" value="Proteasome_alpha-type"/>
</dbReference>
<dbReference type="PROSITE" id="PS51475">
    <property type="entry name" value="PROTEASOME_ALPHA_2"/>
    <property type="match status" value="1"/>
</dbReference>
<reference evidence="4" key="1">
    <citation type="journal article" date="2023" name="Proc. Natl. Acad. Sci. U.S.A.">
        <title>Genomic and structural basis for evolution of tropane alkaloid biosynthesis.</title>
        <authorList>
            <person name="Wanga Y.-J."/>
            <person name="Taina T."/>
            <person name="Yua J.-Y."/>
            <person name="Lia J."/>
            <person name="Xua B."/>
            <person name="Chenc J."/>
            <person name="D'Auriad J.C."/>
            <person name="Huanga J.-P."/>
            <person name="Huanga S.-X."/>
        </authorList>
    </citation>
    <scope>NUCLEOTIDE SEQUENCE [LARGE SCALE GENOMIC DNA]</scope>
    <source>
        <strain evidence="4">cv. KIB-2019</strain>
    </source>
</reference>
<protein>
    <submittedName>
        <fullName evidence="3">Uncharacterized protein</fullName>
    </submittedName>
</protein>
<dbReference type="OrthoDB" id="1885001at2759"/>
<dbReference type="EMBL" id="JAJAGQ010000013">
    <property type="protein sequence ID" value="KAJ8545315.1"/>
    <property type="molecule type" value="Genomic_DNA"/>
</dbReference>
<sequence length="275" mass="30647">MSQQVIANHRENAEVHTDPVVCKQKSLELLKEINMPNGLLPLEDIVEVGRNPETGFVWLKQKKAKEHKFKKIGKLVWYDTEVTAFVEDRRMKKLTGVKSKEILIWVTLSDITISDPESKKISFVEYAIEAIKVGSTAIGLKTKEGVVLAVEKRITSPLLEPSSVEKIMEIDEHIGCAMSGLIADARTLLEHTRVETQNHRFSFESMSRPFGVSLLITGHDENGPSLPILCAGTILILLVHSGNAMLKLLGQVLKALIALCRSNITRTLPLKRLKP</sequence>
<dbReference type="SUPFAM" id="SSF56235">
    <property type="entry name" value="N-terminal nucleophile aminohydrolases (Ntn hydrolases)"/>
    <property type="match status" value="1"/>
</dbReference>
<comment type="caution">
    <text evidence="3">The sequence shown here is derived from an EMBL/GenBank/DDBJ whole genome shotgun (WGS) entry which is preliminary data.</text>
</comment>
<gene>
    <name evidence="3" type="ORF">K7X08_017898</name>
</gene>
<evidence type="ECO:0000256" key="1">
    <source>
        <dbReference type="ARBA" id="ARBA00022942"/>
    </source>
</evidence>
<dbReference type="InterPro" id="IPR036758">
    <property type="entry name" value="At5g01610-like"/>
</dbReference>
<accession>A0A9Q1LXE2</accession>
<dbReference type="GO" id="GO:0051603">
    <property type="term" value="P:proteolysis involved in protein catabolic process"/>
    <property type="evidence" value="ECO:0007669"/>
    <property type="project" value="InterPro"/>
</dbReference>
<keyword evidence="1 2" id="KW-0647">Proteasome</keyword>
<dbReference type="PANTHER" id="PTHR11599">
    <property type="entry name" value="PROTEASOME SUBUNIT ALPHA/BETA"/>
    <property type="match status" value="1"/>
</dbReference>
<dbReference type="Proteomes" id="UP001152561">
    <property type="component" value="Unassembled WGS sequence"/>
</dbReference>
<dbReference type="InterPro" id="IPR050115">
    <property type="entry name" value="Proteasome_alpha"/>
</dbReference>
<organism evidence="3 4">
    <name type="scientific">Anisodus acutangulus</name>
    <dbReference type="NCBI Taxonomy" id="402998"/>
    <lineage>
        <taxon>Eukaryota</taxon>
        <taxon>Viridiplantae</taxon>
        <taxon>Streptophyta</taxon>
        <taxon>Embryophyta</taxon>
        <taxon>Tracheophyta</taxon>
        <taxon>Spermatophyta</taxon>
        <taxon>Magnoliopsida</taxon>
        <taxon>eudicotyledons</taxon>
        <taxon>Gunneridae</taxon>
        <taxon>Pentapetalae</taxon>
        <taxon>asterids</taxon>
        <taxon>lamiids</taxon>
        <taxon>Solanales</taxon>
        <taxon>Solanaceae</taxon>
        <taxon>Solanoideae</taxon>
        <taxon>Hyoscyameae</taxon>
        <taxon>Anisodus</taxon>
    </lineage>
</organism>
<dbReference type="InterPro" id="IPR007493">
    <property type="entry name" value="DUF538"/>
</dbReference>
<dbReference type="InterPro" id="IPR029055">
    <property type="entry name" value="Ntn_hydrolases_N"/>
</dbReference>
<dbReference type="GO" id="GO:0019773">
    <property type="term" value="C:proteasome core complex, alpha-subunit complex"/>
    <property type="evidence" value="ECO:0007669"/>
    <property type="project" value="UniProtKB-UniRule"/>
</dbReference>
<dbReference type="Gene3D" id="2.30.240.10">
    <property type="entry name" value="At5g01610-like"/>
    <property type="match status" value="1"/>
</dbReference>
<evidence type="ECO:0000313" key="4">
    <source>
        <dbReference type="Proteomes" id="UP001152561"/>
    </source>
</evidence>
<evidence type="ECO:0000256" key="2">
    <source>
        <dbReference type="PROSITE-ProRule" id="PRU00808"/>
    </source>
</evidence>
<dbReference type="Pfam" id="PF04398">
    <property type="entry name" value="DUF538"/>
    <property type="match status" value="1"/>
</dbReference>
<evidence type="ECO:0000313" key="3">
    <source>
        <dbReference type="EMBL" id="KAJ8545315.1"/>
    </source>
</evidence>
<dbReference type="Pfam" id="PF00227">
    <property type="entry name" value="Proteasome"/>
    <property type="match status" value="1"/>
</dbReference>